<keyword evidence="1" id="KW-1133">Transmembrane helix</keyword>
<gene>
    <name evidence="2" type="ORF">E7512_07030</name>
</gene>
<name>A0A928KXQ0_9FIRM</name>
<reference evidence="2" key="1">
    <citation type="submission" date="2019-04" db="EMBL/GenBank/DDBJ databases">
        <title>Evolution of Biomass-Degrading Anaerobic Consortia Revealed by Metagenomics.</title>
        <authorList>
            <person name="Peng X."/>
        </authorList>
    </citation>
    <scope>NUCLEOTIDE SEQUENCE</scope>
    <source>
        <strain evidence="2">SIG551</strain>
    </source>
</reference>
<dbReference type="AlphaFoldDB" id="A0A928KXQ0"/>
<proteinExistence type="predicted"/>
<evidence type="ECO:0000256" key="1">
    <source>
        <dbReference type="SAM" id="Phobius"/>
    </source>
</evidence>
<evidence type="ECO:0000313" key="3">
    <source>
        <dbReference type="Proteomes" id="UP000754750"/>
    </source>
</evidence>
<organism evidence="2 3">
    <name type="scientific">Faecalispora sporosphaeroides</name>
    <dbReference type="NCBI Taxonomy" id="1549"/>
    <lineage>
        <taxon>Bacteria</taxon>
        <taxon>Bacillati</taxon>
        <taxon>Bacillota</taxon>
        <taxon>Clostridia</taxon>
        <taxon>Eubacteriales</taxon>
        <taxon>Oscillospiraceae</taxon>
        <taxon>Faecalispora</taxon>
    </lineage>
</organism>
<evidence type="ECO:0008006" key="4">
    <source>
        <dbReference type="Google" id="ProtNLM"/>
    </source>
</evidence>
<evidence type="ECO:0000313" key="2">
    <source>
        <dbReference type="EMBL" id="MBE6833322.1"/>
    </source>
</evidence>
<dbReference type="Proteomes" id="UP000754750">
    <property type="component" value="Unassembled WGS sequence"/>
</dbReference>
<feature type="transmembrane region" description="Helical" evidence="1">
    <location>
        <begin position="33"/>
        <end position="55"/>
    </location>
</feature>
<feature type="transmembrane region" description="Helical" evidence="1">
    <location>
        <begin position="7"/>
        <end position="27"/>
    </location>
</feature>
<dbReference type="EMBL" id="SVNY01000003">
    <property type="protein sequence ID" value="MBE6833322.1"/>
    <property type="molecule type" value="Genomic_DNA"/>
</dbReference>
<feature type="transmembrane region" description="Helical" evidence="1">
    <location>
        <begin position="62"/>
        <end position="81"/>
    </location>
</feature>
<comment type="caution">
    <text evidence="2">The sequence shown here is derived from an EMBL/GenBank/DDBJ whole genome shotgun (WGS) entry which is preliminary data.</text>
</comment>
<accession>A0A928KXQ0</accession>
<keyword evidence="1" id="KW-0472">Membrane</keyword>
<keyword evidence="1" id="KW-0812">Transmembrane</keyword>
<sequence length="112" mass="12314">MTNMKRFTGMLPFLLVLAVLFYLPPLVMVSMGIVLLPFLGILLAVCFFCALIYGILRPFGSFVFALLAGLIFLPSAFIFYAGAWVYAIIYALAALIGGVFGTQIVKLRKKPQ</sequence>
<feature type="transmembrane region" description="Helical" evidence="1">
    <location>
        <begin position="87"/>
        <end position="105"/>
    </location>
</feature>
<protein>
    <recommendedName>
        <fullName evidence="4">Exosortase</fullName>
    </recommendedName>
</protein>